<feature type="region of interest" description="Disordered" evidence="1">
    <location>
        <begin position="76"/>
        <end position="106"/>
    </location>
</feature>
<organism evidence="2 3">
    <name type="scientific">Brachionus calyciflorus</name>
    <dbReference type="NCBI Taxonomy" id="104777"/>
    <lineage>
        <taxon>Eukaryota</taxon>
        <taxon>Metazoa</taxon>
        <taxon>Spiralia</taxon>
        <taxon>Gnathifera</taxon>
        <taxon>Rotifera</taxon>
        <taxon>Eurotatoria</taxon>
        <taxon>Monogononta</taxon>
        <taxon>Pseudotrocha</taxon>
        <taxon>Ploima</taxon>
        <taxon>Brachionidae</taxon>
        <taxon>Brachionus</taxon>
    </lineage>
</organism>
<gene>
    <name evidence="2" type="ORF">OXX778_LOCUS6491</name>
</gene>
<protein>
    <submittedName>
        <fullName evidence="2">Uncharacterized protein</fullName>
    </submittedName>
</protein>
<name>A0A813SLG4_9BILA</name>
<evidence type="ECO:0000313" key="2">
    <source>
        <dbReference type="EMBL" id="CAF0801508.1"/>
    </source>
</evidence>
<sequence length="162" mass="19202">MINIESRRIRNILKKIKLSDIDSIDELTETQKLSSLSIKESQEKREEFTEKNRINNNDFEENIEYMDTFEEKLSIENTNLSNSEEESETEDFDTTESSSLEDQTIDSENRLESLNKKIINLMSFYNSDTNFDDFFYYKVSGFAICKRDIRILLENKWLSSEV</sequence>
<feature type="compositionally biased region" description="Acidic residues" evidence="1">
    <location>
        <begin position="83"/>
        <end position="94"/>
    </location>
</feature>
<dbReference type="EMBL" id="CAJNOC010000773">
    <property type="protein sequence ID" value="CAF0801508.1"/>
    <property type="molecule type" value="Genomic_DNA"/>
</dbReference>
<dbReference type="Proteomes" id="UP000663879">
    <property type="component" value="Unassembled WGS sequence"/>
</dbReference>
<dbReference type="AlphaFoldDB" id="A0A813SLG4"/>
<evidence type="ECO:0000256" key="1">
    <source>
        <dbReference type="SAM" id="MobiDB-lite"/>
    </source>
</evidence>
<reference evidence="2" key="1">
    <citation type="submission" date="2021-02" db="EMBL/GenBank/DDBJ databases">
        <authorList>
            <person name="Nowell W R."/>
        </authorList>
    </citation>
    <scope>NUCLEOTIDE SEQUENCE</scope>
    <source>
        <strain evidence="2">Ploen Becks lab</strain>
    </source>
</reference>
<comment type="caution">
    <text evidence="2">The sequence shown here is derived from an EMBL/GenBank/DDBJ whole genome shotgun (WGS) entry which is preliminary data.</text>
</comment>
<feature type="non-terminal residue" evidence="2">
    <location>
        <position position="162"/>
    </location>
</feature>
<keyword evidence="3" id="KW-1185">Reference proteome</keyword>
<accession>A0A813SLG4</accession>
<evidence type="ECO:0000313" key="3">
    <source>
        <dbReference type="Proteomes" id="UP000663879"/>
    </source>
</evidence>
<proteinExistence type="predicted"/>